<dbReference type="GO" id="GO:0009307">
    <property type="term" value="P:DNA restriction-modification system"/>
    <property type="evidence" value="ECO:0007669"/>
    <property type="project" value="InterPro"/>
</dbReference>
<dbReference type="InterPro" id="IPR052906">
    <property type="entry name" value="Type_IV_Methyl-Rstrct_Enzyme"/>
</dbReference>
<keyword evidence="5" id="KW-1185">Reference proteome</keyword>
<dbReference type="Gene3D" id="3.40.1350.10">
    <property type="match status" value="1"/>
</dbReference>
<feature type="domain" description="Restriction endonuclease type IV Mrr" evidence="3">
    <location>
        <begin position="82"/>
        <end position="195"/>
    </location>
</feature>
<dbReference type="InterPro" id="IPR011335">
    <property type="entry name" value="Restrct_endonuc-II-like"/>
</dbReference>
<dbReference type="GO" id="GO:0003677">
    <property type="term" value="F:DNA binding"/>
    <property type="evidence" value="ECO:0007669"/>
    <property type="project" value="InterPro"/>
</dbReference>
<comment type="caution">
    <text evidence="4">The sequence shown here is derived from an EMBL/GenBank/DDBJ whole genome shotgun (WGS) entry which is preliminary data.</text>
</comment>
<keyword evidence="2" id="KW-1133">Transmembrane helix</keyword>
<feature type="transmembrane region" description="Helical" evidence="2">
    <location>
        <begin position="42"/>
        <end position="61"/>
    </location>
</feature>
<proteinExistence type="predicted"/>
<dbReference type="RefSeq" id="WP_121006672.1">
    <property type="nucleotide sequence ID" value="NZ_RBXO01000001.1"/>
</dbReference>
<dbReference type="AlphaFoldDB" id="A0A495W1H5"/>
<dbReference type="InterPro" id="IPR007560">
    <property type="entry name" value="Restrct_endonuc_IV_Mrr"/>
</dbReference>
<keyword evidence="2" id="KW-0472">Membrane</keyword>
<dbReference type="OrthoDB" id="5181666at2"/>
<name>A0A495W1H5_9PSEU</name>
<accession>A0A495W1H5</accession>
<dbReference type="SUPFAM" id="SSF52980">
    <property type="entry name" value="Restriction endonuclease-like"/>
    <property type="match status" value="1"/>
</dbReference>
<dbReference type="InterPro" id="IPR011856">
    <property type="entry name" value="tRNA_endonuc-like_dom_sf"/>
</dbReference>
<evidence type="ECO:0000313" key="5">
    <source>
        <dbReference type="Proteomes" id="UP000282084"/>
    </source>
</evidence>
<sequence length="222" mass="23654">MPKKKRRARKKSSNGVVGALVFVGALAALQLARVVADNPVPFVVAGSSAACAAAAVGVWWVRRRLARARLQAERDRVITSTDGMSGRDFEHWTARLLRRSGCTDVEVVGRAGDAGADVVARSPHGGRVVVQCKRYDHLATKVGSPDVQRFAGTARHVHHADHALLITTTGYTRPARDLAATVGITLVDRDLLAEWARTGVAPPSTGIGRPAVDEHHGARGQT</sequence>
<evidence type="ECO:0000256" key="1">
    <source>
        <dbReference type="SAM" id="MobiDB-lite"/>
    </source>
</evidence>
<dbReference type="GO" id="GO:0015666">
    <property type="term" value="F:restriction endodeoxyribonuclease activity"/>
    <property type="evidence" value="ECO:0007669"/>
    <property type="project" value="TreeGrafter"/>
</dbReference>
<protein>
    <submittedName>
        <fullName evidence="4">Restriction system protein</fullName>
    </submittedName>
</protein>
<dbReference type="Pfam" id="PF04471">
    <property type="entry name" value="Mrr_cat"/>
    <property type="match status" value="1"/>
</dbReference>
<evidence type="ECO:0000259" key="3">
    <source>
        <dbReference type="Pfam" id="PF04471"/>
    </source>
</evidence>
<evidence type="ECO:0000313" key="4">
    <source>
        <dbReference type="EMBL" id="RKT54867.1"/>
    </source>
</evidence>
<feature type="region of interest" description="Disordered" evidence="1">
    <location>
        <begin position="203"/>
        <end position="222"/>
    </location>
</feature>
<dbReference type="Proteomes" id="UP000282084">
    <property type="component" value="Unassembled WGS sequence"/>
</dbReference>
<organism evidence="4 5">
    <name type="scientific">Saccharothrix australiensis</name>
    <dbReference type="NCBI Taxonomy" id="2072"/>
    <lineage>
        <taxon>Bacteria</taxon>
        <taxon>Bacillati</taxon>
        <taxon>Actinomycetota</taxon>
        <taxon>Actinomycetes</taxon>
        <taxon>Pseudonocardiales</taxon>
        <taxon>Pseudonocardiaceae</taxon>
        <taxon>Saccharothrix</taxon>
    </lineage>
</organism>
<evidence type="ECO:0000256" key="2">
    <source>
        <dbReference type="SAM" id="Phobius"/>
    </source>
</evidence>
<dbReference type="PANTHER" id="PTHR30015">
    <property type="entry name" value="MRR RESTRICTION SYSTEM PROTEIN"/>
    <property type="match status" value="1"/>
</dbReference>
<dbReference type="EMBL" id="RBXO01000001">
    <property type="protein sequence ID" value="RKT54867.1"/>
    <property type="molecule type" value="Genomic_DNA"/>
</dbReference>
<reference evidence="4 5" key="1">
    <citation type="submission" date="2018-10" db="EMBL/GenBank/DDBJ databases">
        <title>Sequencing the genomes of 1000 actinobacteria strains.</title>
        <authorList>
            <person name="Klenk H.-P."/>
        </authorList>
    </citation>
    <scope>NUCLEOTIDE SEQUENCE [LARGE SCALE GENOMIC DNA]</scope>
    <source>
        <strain evidence="4 5">DSM 43800</strain>
    </source>
</reference>
<feature type="compositionally biased region" description="Basic and acidic residues" evidence="1">
    <location>
        <begin position="211"/>
        <end position="222"/>
    </location>
</feature>
<gene>
    <name evidence="4" type="ORF">C8E97_3516</name>
</gene>
<keyword evidence="2" id="KW-0812">Transmembrane</keyword>
<dbReference type="PANTHER" id="PTHR30015:SF6">
    <property type="entry name" value="SLL1429 PROTEIN"/>
    <property type="match status" value="1"/>
</dbReference>